<gene>
    <name evidence="1" type="ORF">P9485_07110</name>
</gene>
<accession>A0ABU6P8J1</accession>
<organism evidence="1 2">
    <name type="scientific">Bacillus nitratireducens</name>
    <dbReference type="NCBI Taxonomy" id="2026193"/>
    <lineage>
        <taxon>Bacteria</taxon>
        <taxon>Bacillati</taxon>
        <taxon>Bacillota</taxon>
        <taxon>Bacilli</taxon>
        <taxon>Bacillales</taxon>
        <taxon>Bacillaceae</taxon>
        <taxon>Bacillus</taxon>
        <taxon>Bacillus cereus group</taxon>
    </lineage>
</organism>
<sequence>MNTLRAGIHHIEFWVANLEESISFYDPNGFIIEVAYTPNVEM</sequence>
<name>A0ABU6P8J1_9BACI</name>
<evidence type="ECO:0000313" key="1">
    <source>
        <dbReference type="EMBL" id="MED4677625.1"/>
    </source>
</evidence>
<dbReference type="InterPro" id="IPR029068">
    <property type="entry name" value="Glyas_Bleomycin-R_OHBP_Dase"/>
</dbReference>
<keyword evidence="2" id="KW-1185">Reference proteome</keyword>
<dbReference type="SUPFAM" id="SSF54593">
    <property type="entry name" value="Glyoxalase/Bleomycin resistance protein/Dihydroxybiphenyl dioxygenase"/>
    <property type="match status" value="1"/>
</dbReference>
<evidence type="ECO:0000313" key="2">
    <source>
        <dbReference type="Proteomes" id="UP001336122"/>
    </source>
</evidence>
<protein>
    <submittedName>
        <fullName evidence="1">Aminoglycoside phosphotransferase</fullName>
    </submittedName>
</protein>
<dbReference type="EMBL" id="JARTIK010000001">
    <property type="protein sequence ID" value="MED4677625.1"/>
    <property type="molecule type" value="Genomic_DNA"/>
</dbReference>
<proteinExistence type="predicted"/>
<dbReference type="Proteomes" id="UP001336122">
    <property type="component" value="Unassembled WGS sequence"/>
</dbReference>
<comment type="caution">
    <text evidence="1">The sequence shown here is derived from an EMBL/GenBank/DDBJ whole genome shotgun (WGS) entry which is preliminary data.</text>
</comment>
<reference evidence="1 2" key="1">
    <citation type="submission" date="2023-03" db="EMBL/GenBank/DDBJ databases">
        <title>Bacillus Genome Sequencing.</title>
        <authorList>
            <person name="Dunlap C."/>
        </authorList>
    </citation>
    <scope>NUCLEOTIDE SEQUENCE [LARGE SCALE GENOMIC DNA]</scope>
    <source>
        <strain evidence="1 2">NRS-319</strain>
    </source>
</reference>